<reference evidence="2 3" key="1">
    <citation type="journal article" date="2006" name="Int. J. Syst. Evol. Microbiol.">
        <title>Haloterrigena longa sp. nov. and Haloterrigena limicola sp. nov., extremely halophilic archaea isolated from a salt lake.</title>
        <authorList>
            <person name="Cui H.L."/>
            <person name="Tohty D."/>
            <person name="Zhou P.J."/>
            <person name="Liu S.J."/>
        </authorList>
    </citation>
    <scope>NUCLEOTIDE SEQUENCE [LARGE SCALE GENOMIC DNA]</scope>
    <source>
        <strain evidence="2 3">ABH32</strain>
    </source>
</reference>
<dbReference type="Proteomes" id="UP000663191">
    <property type="component" value="Chromosome"/>
</dbReference>
<dbReference type="AlphaFoldDB" id="A0A8A2UBN3"/>
<keyword evidence="3" id="KW-1185">Reference proteome</keyword>
<dbReference type="EMBL" id="CP071463">
    <property type="protein sequence ID" value="QSW86047.1"/>
    <property type="molecule type" value="Genomic_DNA"/>
</dbReference>
<organism evidence="2 3">
    <name type="scientific">Natrinema longum</name>
    <dbReference type="NCBI Taxonomy" id="370324"/>
    <lineage>
        <taxon>Archaea</taxon>
        <taxon>Methanobacteriati</taxon>
        <taxon>Methanobacteriota</taxon>
        <taxon>Stenosarchaea group</taxon>
        <taxon>Halobacteria</taxon>
        <taxon>Halobacteriales</taxon>
        <taxon>Natrialbaceae</taxon>
        <taxon>Natrinema</taxon>
    </lineage>
</organism>
<gene>
    <name evidence="2" type="ORF">J0X27_04225</name>
</gene>
<evidence type="ECO:0000256" key="1">
    <source>
        <dbReference type="SAM" id="MobiDB-lite"/>
    </source>
</evidence>
<dbReference type="KEGG" id="hlo:J0X27_04225"/>
<dbReference type="RefSeq" id="WP_207271199.1">
    <property type="nucleotide sequence ID" value="NZ_CP071463.1"/>
</dbReference>
<dbReference type="GeneID" id="63182923"/>
<feature type="compositionally biased region" description="Basic and acidic residues" evidence="1">
    <location>
        <begin position="33"/>
        <end position="43"/>
    </location>
</feature>
<sequence length="177" mass="19291">MRVSDNVDLMVSLLQRIAENTSDIEGGDGTESSESREDTHNHYYDGQVRPMGPQQYIVSETSNLEDVNDDGSVTLEPGDEKTVVSQSLPRSSQQALALLAIGATDETDVQWALQIDDHTVGGGWTNSPLGLVNDPFSFVDEFQAIIPAEHKIEYVARYNPAASGSVDLVGRMHTEVI</sequence>
<protein>
    <submittedName>
        <fullName evidence="2">Uncharacterized protein</fullName>
    </submittedName>
</protein>
<name>A0A8A2UBN3_9EURY</name>
<evidence type="ECO:0000313" key="2">
    <source>
        <dbReference type="EMBL" id="QSW86047.1"/>
    </source>
</evidence>
<feature type="region of interest" description="Disordered" evidence="1">
    <location>
        <begin position="20"/>
        <end position="49"/>
    </location>
</feature>
<evidence type="ECO:0000313" key="3">
    <source>
        <dbReference type="Proteomes" id="UP000663191"/>
    </source>
</evidence>
<accession>A0A8A2UBN3</accession>
<proteinExistence type="predicted"/>